<keyword evidence="13" id="KW-0830">Ubiquinone</keyword>
<dbReference type="PANTHER" id="PTHR43876:SF7">
    <property type="entry name" value="UBIQUINONE BIOSYNTHESIS MONOOXYGENASE COQ6, MITOCHONDRIAL"/>
    <property type="match status" value="1"/>
</dbReference>
<keyword evidence="10 11" id="KW-0472">Membrane</keyword>
<comment type="caution">
    <text evidence="13">The sequence shown here is derived from an EMBL/GenBank/DDBJ whole genome shotgun (WGS) entry which is preliminary data.</text>
</comment>
<keyword evidence="6 11" id="KW-0274">FAD</keyword>
<dbReference type="NCBIfam" id="TIGR01988">
    <property type="entry name" value="Ubi-OHases"/>
    <property type="match status" value="1"/>
</dbReference>
<dbReference type="InterPro" id="IPR018168">
    <property type="entry name" value="Ubi_Hdrlase_CS"/>
</dbReference>
<evidence type="ECO:0000256" key="6">
    <source>
        <dbReference type="ARBA" id="ARBA00022827"/>
    </source>
</evidence>
<evidence type="ECO:0000256" key="2">
    <source>
        <dbReference type="ARBA" id="ARBA00005349"/>
    </source>
</evidence>
<dbReference type="OrthoDB" id="683240at2759"/>
<reference evidence="13" key="1">
    <citation type="submission" date="2022-07" db="EMBL/GenBank/DDBJ databases">
        <title>Phylogenomic reconstructions and comparative analyses of Kickxellomycotina fungi.</title>
        <authorList>
            <person name="Reynolds N.K."/>
            <person name="Stajich J.E."/>
            <person name="Barry K."/>
            <person name="Grigoriev I.V."/>
            <person name="Crous P."/>
            <person name="Smith M.E."/>
        </authorList>
    </citation>
    <scope>NUCLEOTIDE SEQUENCE</scope>
    <source>
        <strain evidence="13">RSA 861</strain>
    </source>
</reference>
<dbReference type="InterPro" id="IPR002938">
    <property type="entry name" value="FAD-bd"/>
</dbReference>
<dbReference type="PROSITE" id="PS01304">
    <property type="entry name" value="UBIH"/>
    <property type="match status" value="1"/>
</dbReference>
<evidence type="ECO:0000256" key="3">
    <source>
        <dbReference type="ARBA" id="ARBA00022630"/>
    </source>
</evidence>
<comment type="catalytic activity">
    <reaction evidence="11">
        <text>a 2-methoxy-6-(all-trans-polyprenyl)phenol + 2 reduced [2Fe-2S]-[ferredoxin] + O2 + 2 H(+) = a 2-methoxy-6-(all-trans-polyprenyl)benzene-1,4-diol + 2 oxidized [2Fe-2S]-[ferredoxin] + H2O</text>
        <dbReference type="Rhea" id="RHEA:81183"/>
        <dbReference type="Rhea" id="RHEA-COMP:9551"/>
        <dbReference type="Rhea" id="RHEA-COMP:10000"/>
        <dbReference type="Rhea" id="RHEA-COMP:10001"/>
        <dbReference type="Rhea" id="RHEA-COMP:10858"/>
        <dbReference type="ChEBI" id="CHEBI:15377"/>
        <dbReference type="ChEBI" id="CHEBI:15378"/>
        <dbReference type="ChEBI" id="CHEBI:15379"/>
        <dbReference type="ChEBI" id="CHEBI:33737"/>
        <dbReference type="ChEBI" id="CHEBI:33738"/>
        <dbReference type="ChEBI" id="CHEBI:62731"/>
        <dbReference type="ChEBI" id="CHEBI:84166"/>
        <dbReference type="EC" id="1.14.15.46"/>
    </reaction>
</comment>
<comment type="subcellular location">
    <subcellularLocation>
        <location evidence="11">Mitochondrion inner membrane</location>
        <topology evidence="11">Peripheral membrane protein</topology>
        <orientation evidence="11">Matrix side</orientation>
    </subcellularLocation>
</comment>
<comment type="cofactor">
    <cofactor evidence="1 11">
        <name>FAD</name>
        <dbReference type="ChEBI" id="CHEBI:57692"/>
    </cofactor>
</comment>
<dbReference type="PANTHER" id="PTHR43876">
    <property type="entry name" value="UBIQUINONE BIOSYNTHESIS MONOOXYGENASE COQ6, MITOCHONDRIAL"/>
    <property type="match status" value="1"/>
</dbReference>
<comment type="subunit">
    <text evidence="11">Component of a multi-subunit COQ enzyme complex, composed of at least COQ3, COQ4, COQ5, COQ6, COQ7 and COQ9.</text>
</comment>
<proteinExistence type="inferred from homology"/>
<dbReference type="EMBL" id="JANBPT010000413">
    <property type="protein sequence ID" value="KAJ1921638.1"/>
    <property type="molecule type" value="Genomic_DNA"/>
</dbReference>
<dbReference type="AlphaFoldDB" id="A0A9W8DX83"/>
<keyword evidence="9 11" id="KW-0496">Mitochondrion</keyword>
<name>A0A9W8DX83_9FUNG</name>
<feature type="domain" description="FAD-binding" evidence="12">
    <location>
        <begin position="387"/>
        <end position="467"/>
    </location>
</feature>
<evidence type="ECO:0000313" key="14">
    <source>
        <dbReference type="Proteomes" id="UP001150569"/>
    </source>
</evidence>
<dbReference type="EC" id="1.14.15.46" evidence="11"/>
<dbReference type="GO" id="GO:0120538">
    <property type="term" value="F:2-methoxy-6-polyprenolphenol 4-hydroxylase activity"/>
    <property type="evidence" value="ECO:0007669"/>
    <property type="project" value="UniProtKB-EC"/>
</dbReference>
<evidence type="ECO:0000256" key="8">
    <source>
        <dbReference type="ARBA" id="ARBA00023033"/>
    </source>
</evidence>
<accession>A0A9W8DX83</accession>
<dbReference type="InterPro" id="IPR036188">
    <property type="entry name" value="FAD/NAD-bd_sf"/>
</dbReference>
<dbReference type="Pfam" id="PF01494">
    <property type="entry name" value="FAD_binding_3"/>
    <property type="match status" value="1"/>
</dbReference>
<evidence type="ECO:0000259" key="12">
    <source>
        <dbReference type="Pfam" id="PF01494"/>
    </source>
</evidence>
<keyword evidence="4 11" id="KW-0831">Ubiquinone biosynthesis</keyword>
<sequence>MSSRILLRSGQRWAYRLQPLSGHHGLLNRHGAASAYSVASARTELFDVVIVGGGIAGATLARGLGANPVLRGRKVAMVESSDLSKVRNWDGSNLNTVYSNRTVSITPASQTTLTACGVWSEVDQSRIQPYCEMHVWDGVSNGQVNFNSRDLTSPETLAAASRRDGHEGAPMAWIMENLNLHRAALRALDRPVAAKTVEVMDQTRVETITTGLAASLSHDTDPAVPSEWPRVHLSSGRTLAARLLVGADGANSPVRNYSKIGSAGWPYEQHGIVATLKLEDSMVNTAAWQRFLPTGPVAILPMPNNYAALVWSMDKAHVPGLKALNEADFATALNVALRLPFEDLQYLLDHLGSDRLNLTAEYGQSLAAIADTPSNSPRASSLPPWVARVEPHSRASFPYKLQHADRYIGQRVALIGDAAHTVHPLAGQGLNLGMLDVASLLRVLETAVLNGQDIGDYNCLLGYSSERYFPNLAMVGAVDKLQRLFSTSFGPLAAVRSLGLNAVNHFPLLKNEFVKVAMG</sequence>
<comment type="function">
    <text evidence="11">FAD-dependent monooxygenase required for two non-consecutive steps during ubiquinone biosynthesis. Required for the C5-ring hydroxylation during ubiquinone biosynthesis by catalyzing the hydroxylation of 4-hydroxy-3-(all-trans-polyprenyl)benzoic acid to 3,4-dihydroxy-5-(all-trans-polyprenyl)benzoic acid. Also acts downstream of coq4, for the C1-hydroxylation during ubiquinone biosynthesis by catalyzing the hydroxylation of 2-methoxy-6-(all-trans-polyprenyl)phenol to 2-methoxy-6-(all-trans-polyprenyl)benzene-1,4-diol. The electrons required for the hydroxylation reaction are funneled indirectly to coq6 from NADPH via a ferredoxin/ferredoxin reductase system.</text>
</comment>
<dbReference type="FunFam" id="3.50.50.60:FF:000021">
    <property type="entry name" value="Ubiquinone biosynthesis monooxygenase COQ6"/>
    <property type="match status" value="1"/>
</dbReference>
<dbReference type="InterPro" id="IPR051205">
    <property type="entry name" value="UbiH/COQ6_monooxygenase"/>
</dbReference>
<comment type="pathway">
    <text evidence="11">Cofactor biosynthesis; ubiquinone biosynthesis.</text>
</comment>
<keyword evidence="7 11" id="KW-0560">Oxidoreductase</keyword>
<evidence type="ECO:0000256" key="9">
    <source>
        <dbReference type="ARBA" id="ARBA00023128"/>
    </source>
</evidence>
<keyword evidence="5 11" id="KW-0999">Mitochondrion inner membrane</keyword>
<evidence type="ECO:0000256" key="1">
    <source>
        <dbReference type="ARBA" id="ARBA00001974"/>
    </source>
</evidence>
<protein>
    <recommendedName>
        <fullName evidence="11">Ubiquinone biosynthesis monooxygenase COQ6, mitochondrial</fullName>
        <ecNumber evidence="11">1.14.15.45</ecNumber>
    </recommendedName>
    <alternativeName>
        <fullName evidence="11">2-methoxy-6-polyprenolphenol 4-hydroxylase</fullName>
        <ecNumber evidence="11">1.14.15.46</ecNumber>
    </alternativeName>
</protein>
<comment type="catalytic activity">
    <reaction evidence="11">
        <text>a 4-hydroxy-3-(all-trans-polyprenyl)benzoate + 2 reduced [2Fe-2S]-[ferredoxin] + O2 + 2 H(+) = a 3,4-dihydroxy-5-(all-trans-polyprenyl)benzoate + 2 oxidized [2Fe-2S]-[ferredoxin] + H2O</text>
        <dbReference type="Rhea" id="RHEA:81195"/>
        <dbReference type="Rhea" id="RHEA-COMP:9514"/>
        <dbReference type="Rhea" id="RHEA-COMP:10000"/>
        <dbReference type="Rhea" id="RHEA-COMP:10001"/>
        <dbReference type="Rhea" id="RHEA-COMP:10930"/>
        <dbReference type="ChEBI" id="CHEBI:15377"/>
        <dbReference type="ChEBI" id="CHEBI:15378"/>
        <dbReference type="ChEBI" id="CHEBI:15379"/>
        <dbReference type="ChEBI" id="CHEBI:33737"/>
        <dbReference type="ChEBI" id="CHEBI:33738"/>
        <dbReference type="ChEBI" id="CHEBI:64694"/>
        <dbReference type="ChEBI" id="CHEBI:78396"/>
        <dbReference type="EC" id="1.14.15.45"/>
    </reaction>
</comment>
<keyword evidence="8 11" id="KW-0503">Monooxygenase</keyword>
<evidence type="ECO:0000256" key="10">
    <source>
        <dbReference type="ARBA" id="ARBA00023136"/>
    </source>
</evidence>
<comment type="similarity">
    <text evidence="2 11">Belongs to the UbiH/COQ6 family.</text>
</comment>
<evidence type="ECO:0000256" key="4">
    <source>
        <dbReference type="ARBA" id="ARBA00022688"/>
    </source>
</evidence>
<dbReference type="Proteomes" id="UP001150569">
    <property type="component" value="Unassembled WGS sequence"/>
</dbReference>
<dbReference type="InterPro" id="IPR000689">
    <property type="entry name" value="UbQ_mOase_COQ6"/>
</dbReference>
<dbReference type="InterPro" id="IPR010971">
    <property type="entry name" value="UbiH/COQ6"/>
</dbReference>
<dbReference type="EC" id="1.14.15.45" evidence="11"/>
<dbReference type="SUPFAM" id="SSF51905">
    <property type="entry name" value="FAD/NAD(P)-binding domain"/>
    <property type="match status" value="1"/>
</dbReference>
<evidence type="ECO:0000313" key="13">
    <source>
        <dbReference type="EMBL" id="KAJ1921638.1"/>
    </source>
</evidence>
<evidence type="ECO:0000256" key="7">
    <source>
        <dbReference type="ARBA" id="ARBA00023002"/>
    </source>
</evidence>
<evidence type="ECO:0000256" key="5">
    <source>
        <dbReference type="ARBA" id="ARBA00022792"/>
    </source>
</evidence>
<gene>
    <name evidence="13" type="primary">COQ6_1</name>
    <name evidence="11" type="synonym">COQ6</name>
    <name evidence="13" type="ORF">IWQ60_006704</name>
</gene>
<dbReference type="Gene3D" id="3.50.50.60">
    <property type="entry name" value="FAD/NAD(P)-binding domain"/>
    <property type="match status" value="2"/>
</dbReference>
<dbReference type="GO" id="GO:0031314">
    <property type="term" value="C:extrinsic component of mitochondrial inner membrane"/>
    <property type="evidence" value="ECO:0007669"/>
    <property type="project" value="UniProtKB-UniRule"/>
</dbReference>
<dbReference type="GO" id="GO:0106364">
    <property type="term" value="F:4-hydroxy-3-all-trans-polyprenylbenzoate oxygenase activity"/>
    <property type="evidence" value="ECO:0007669"/>
    <property type="project" value="UniProtKB-EC"/>
</dbReference>
<keyword evidence="3 11" id="KW-0285">Flavoprotein</keyword>
<dbReference type="PRINTS" id="PR00420">
    <property type="entry name" value="RNGMNOXGNASE"/>
</dbReference>
<evidence type="ECO:0000256" key="11">
    <source>
        <dbReference type="HAMAP-Rule" id="MF_03193"/>
    </source>
</evidence>
<dbReference type="GO" id="GO:0071949">
    <property type="term" value="F:FAD binding"/>
    <property type="evidence" value="ECO:0007669"/>
    <property type="project" value="InterPro"/>
</dbReference>
<dbReference type="GO" id="GO:0016712">
    <property type="term" value="F:oxidoreductase activity, acting on paired donors, with incorporation or reduction of molecular oxygen, reduced flavin or flavoprotein as one donor, and incorporation of one atom of oxygen"/>
    <property type="evidence" value="ECO:0007669"/>
    <property type="project" value="UniProtKB-UniRule"/>
</dbReference>
<organism evidence="13 14">
    <name type="scientific">Tieghemiomyces parasiticus</name>
    <dbReference type="NCBI Taxonomy" id="78921"/>
    <lineage>
        <taxon>Eukaryota</taxon>
        <taxon>Fungi</taxon>
        <taxon>Fungi incertae sedis</taxon>
        <taxon>Zoopagomycota</taxon>
        <taxon>Kickxellomycotina</taxon>
        <taxon>Dimargaritomycetes</taxon>
        <taxon>Dimargaritales</taxon>
        <taxon>Dimargaritaceae</taxon>
        <taxon>Tieghemiomyces</taxon>
    </lineage>
</organism>
<dbReference type="HAMAP" id="MF_03193">
    <property type="entry name" value="COQ6_monooxygenase"/>
    <property type="match status" value="1"/>
</dbReference>
<keyword evidence="14" id="KW-1185">Reference proteome</keyword>